<evidence type="ECO:0000313" key="2">
    <source>
        <dbReference type="EMBL" id="OPJ67273.1"/>
    </source>
</evidence>
<name>A0A1V4J4W8_PATFA</name>
<dbReference type="OrthoDB" id="5295208at2759"/>
<gene>
    <name evidence="2" type="ORF">AV530_000187</name>
</gene>
<evidence type="ECO:0000313" key="3">
    <source>
        <dbReference type="Proteomes" id="UP000190648"/>
    </source>
</evidence>
<accession>A0A1V4J4W8</accession>
<dbReference type="EMBL" id="LSYS01009230">
    <property type="protein sequence ID" value="OPJ67273.1"/>
    <property type="molecule type" value="Genomic_DNA"/>
</dbReference>
<reference evidence="2 3" key="1">
    <citation type="submission" date="2016-02" db="EMBL/GenBank/DDBJ databases">
        <title>Band-tailed pigeon sequencing and assembly.</title>
        <authorList>
            <person name="Soares A.E."/>
            <person name="Novak B.J."/>
            <person name="Rice E.S."/>
            <person name="O'Connell B."/>
            <person name="Chang D."/>
            <person name="Weber S."/>
            <person name="Shapiro B."/>
        </authorList>
    </citation>
    <scope>NUCLEOTIDE SEQUENCE [LARGE SCALE GENOMIC DNA]</scope>
    <source>
        <strain evidence="2">BTP2013</strain>
        <tissue evidence="2">Blood</tissue>
    </source>
</reference>
<comment type="caution">
    <text evidence="2">The sequence shown here is derived from an EMBL/GenBank/DDBJ whole genome shotgun (WGS) entry which is preliminary data.</text>
</comment>
<dbReference type="AlphaFoldDB" id="A0A1V4J4W8"/>
<feature type="region of interest" description="Disordered" evidence="1">
    <location>
        <begin position="38"/>
        <end position="76"/>
    </location>
</feature>
<sequence>MYVGQTDFKPGYWSVTPGDFPEEDYGLEDEIQWAGALRRRRGRTQRPGGAAASAAPAPSPASPRRPGGHGRVAPAS</sequence>
<evidence type="ECO:0000256" key="1">
    <source>
        <dbReference type="SAM" id="MobiDB-lite"/>
    </source>
</evidence>
<protein>
    <submittedName>
        <fullName evidence="2">Uncharacterized protein</fullName>
    </submittedName>
</protein>
<keyword evidence="3" id="KW-1185">Reference proteome</keyword>
<proteinExistence type="predicted"/>
<feature type="compositionally biased region" description="Low complexity" evidence="1">
    <location>
        <begin position="45"/>
        <end position="56"/>
    </location>
</feature>
<dbReference type="Proteomes" id="UP000190648">
    <property type="component" value="Unassembled WGS sequence"/>
</dbReference>
<organism evidence="2 3">
    <name type="scientific">Patagioenas fasciata monilis</name>
    <dbReference type="NCBI Taxonomy" id="372326"/>
    <lineage>
        <taxon>Eukaryota</taxon>
        <taxon>Metazoa</taxon>
        <taxon>Chordata</taxon>
        <taxon>Craniata</taxon>
        <taxon>Vertebrata</taxon>
        <taxon>Euteleostomi</taxon>
        <taxon>Archelosauria</taxon>
        <taxon>Archosauria</taxon>
        <taxon>Dinosauria</taxon>
        <taxon>Saurischia</taxon>
        <taxon>Theropoda</taxon>
        <taxon>Coelurosauria</taxon>
        <taxon>Aves</taxon>
        <taxon>Neognathae</taxon>
        <taxon>Neoaves</taxon>
        <taxon>Columbimorphae</taxon>
        <taxon>Columbiformes</taxon>
        <taxon>Columbidae</taxon>
        <taxon>Patagioenas</taxon>
    </lineage>
</organism>